<dbReference type="Pfam" id="PF00135">
    <property type="entry name" value="COesterase"/>
    <property type="match status" value="1"/>
</dbReference>
<dbReference type="Gene3D" id="3.40.50.1820">
    <property type="entry name" value="alpha/beta hydrolase"/>
    <property type="match status" value="1"/>
</dbReference>
<dbReference type="InterPro" id="IPR029058">
    <property type="entry name" value="AB_hydrolase_fold"/>
</dbReference>
<dbReference type="InterPro" id="IPR002018">
    <property type="entry name" value="CarbesteraseB"/>
</dbReference>
<dbReference type="Proteomes" id="UP001634747">
    <property type="component" value="Unassembled WGS sequence"/>
</dbReference>
<dbReference type="SUPFAM" id="SSF53474">
    <property type="entry name" value="alpha/beta-Hydrolases"/>
    <property type="match status" value="1"/>
</dbReference>
<proteinExistence type="inferred from homology"/>
<evidence type="ECO:0000313" key="6">
    <source>
        <dbReference type="Proteomes" id="UP001634747"/>
    </source>
</evidence>
<evidence type="ECO:0000256" key="1">
    <source>
        <dbReference type="ARBA" id="ARBA00005964"/>
    </source>
</evidence>
<keyword evidence="6" id="KW-1185">Reference proteome</keyword>
<dbReference type="InterPro" id="IPR006311">
    <property type="entry name" value="TAT_signal"/>
</dbReference>
<keyword evidence="3" id="KW-0732">Signal</keyword>
<feature type="domain" description="Carboxylesterase type B" evidence="4">
    <location>
        <begin position="36"/>
        <end position="510"/>
    </location>
</feature>
<dbReference type="PANTHER" id="PTHR11559">
    <property type="entry name" value="CARBOXYLESTERASE"/>
    <property type="match status" value="1"/>
</dbReference>
<sequence length="514" mass="56306">MSLSALPLTRRSFLRTSALATAVLHLPGHAFAAPPSTTVHTPLGNLRGTVENNIRVFRGIPFAEPPVGERRFRAPVAKGSWTGVRDATEFAAEAWQTMTPDINKSEDCLYLNIWAPERVDRPLPVFVYIHGGGFTGGRSFDPLTNGTAFAQDGIVLVTVAYRLGVFGFLDVSPLLGPTYAASANNGVRDLMQALRWVQQNIRAFGGDPSHVTIGGQSAGAKLSDILMGVPAARSLFHQVISESGGAERVQSLANATAVAQGFLKSWQQTGGGDVASLKTADPAKLISAQQQFIEEWPQHFPLRCEIDGTVLPQKPIEAIRNGSSKGKRLLLGTNRDESASFVGPHPTKDALAADLGNVPVETFAKIYPEYEEIYPDWTKEQRRIRSLTAEEYWVPSMRVAEAHALNGGETYVYRTDFVETSGRLKGDAYHGIEMPEVWGTWRKDVENAAAEQKLAAELHTAWVHFIKGDAPFAEGLPNWPRWTPGNRETMLLSDNSKVETKPQEAELRLWDGVL</sequence>
<evidence type="ECO:0000313" key="5">
    <source>
        <dbReference type="EMBL" id="MFN2974466.1"/>
    </source>
</evidence>
<evidence type="ECO:0000259" key="4">
    <source>
        <dbReference type="Pfam" id="PF00135"/>
    </source>
</evidence>
<dbReference type="EMBL" id="JBJYXY010000001">
    <property type="protein sequence ID" value="MFN2974466.1"/>
    <property type="molecule type" value="Genomic_DNA"/>
</dbReference>
<name>A0ABW9KFL7_9BACT</name>
<dbReference type="InterPro" id="IPR019826">
    <property type="entry name" value="Carboxylesterase_B_AS"/>
</dbReference>
<feature type="chain" id="PRO_5045010295" description="Carboxylic ester hydrolase" evidence="3">
    <location>
        <begin position="33"/>
        <end position="514"/>
    </location>
</feature>
<protein>
    <recommendedName>
        <fullName evidence="3">Carboxylic ester hydrolase</fullName>
        <ecNumber evidence="3">3.1.1.-</ecNumber>
    </recommendedName>
</protein>
<evidence type="ECO:0000256" key="3">
    <source>
        <dbReference type="RuleBase" id="RU361235"/>
    </source>
</evidence>
<evidence type="ECO:0000256" key="2">
    <source>
        <dbReference type="ARBA" id="ARBA00022801"/>
    </source>
</evidence>
<gene>
    <name evidence="5" type="ORF">ACK2TP_01690</name>
</gene>
<comment type="similarity">
    <text evidence="1 3">Belongs to the type-B carboxylesterase/lipase family.</text>
</comment>
<dbReference type="RefSeq" id="WP_263413970.1">
    <property type="nucleotide sequence ID" value="NZ_BAABBH010000001.1"/>
</dbReference>
<dbReference type="PROSITE" id="PS51318">
    <property type="entry name" value="TAT"/>
    <property type="match status" value="1"/>
</dbReference>
<dbReference type="InterPro" id="IPR019819">
    <property type="entry name" value="Carboxylesterase_B_CS"/>
</dbReference>
<dbReference type="EC" id="3.1.1.-" evidence="3"/>
<feature type="signal peptide" evidence="3">
    <location>
        <begin position="1"/>
        <end position="32"/>
    </location>
</feature>
<dbReference type="InterPro" id="IPR050309">
    <property type="entry name" value="Type-B_Carboxylest/Lipase"/>
</dbReference>
<dbReference type="PROSITE" id="PS00122">
    <property type="entry name" value="CARBOXYLESTERASE_B_1"/>
    <property type="match status" value="1"/>
</dbReference>
<keyword evidence="2 3" id="KW-0378">Hydrolase</keyword>
<accession>A0ABW9KFL7</accession>
<dbReference type="PROSITE" id="PS00941">
    <property type="entry name" value="CARBOXYLESTERASE_B_2"/>
    <property type="match status" value="1"/>
</dbReference>
<reference evidence="5 6" key="1">
    <citation type="submission" date="2024-12" db="EMBL/GenBank/DDBJ databases">
        <authorList>
            <person name="Lee Y."/>
        </authorList>
    </citation>
    <scope>NUCLEOTIDE SEQUENCE [LARGE SCALE GENOMIC DNA]</scope>
    <source>
        <strain evidence="5 6">03SUJ4</strain>
    </source>
</reference>
<comment type="caution">
    <text evidence="5">The sequence shown here is derived from an EMBL/GenBank/DDBJ whole genome shotgun (WGS) entry which is preliminary data.</text>
</comment>
<organism evidence="5 6">
    <name type="scientific">Terriglobus aquaticus</name>
    <dbReference type="NCBI Taxonomy" id="940139"/>
    <lineage>
        <taxon>Bacteria</taxon>
        <taxon>Pseudomonadati</taxon>
        <taxon>Acidobacteriota</taxon>
        <taxon>Terriglobia</taxon>
        <taxon>Terriglobales</taxon>
        <taxon>Acidobacteriaceae</taxon>
        <taxon>Terriglobus</taxon>
    </lineage>
</organism>